<sequence>MRLDAVLMALADPVRRHIACRLVESDHDQACFSFEVPVTKSTASHHFRVLREAGIIRQTYEGTSIMNALRREDLDARFPGLLDAVFRAQHLQHP</sequence>
<reference evidence="2 3" key="1">
    <citation type="submission" date="2021-06" db="EMBL/GenBank/DDBJ databases">
        <title>Ecological speciation of a Streptomyces species isolated from different habitats and geographic origins.</title>
        <authorList>
            <person name="Wang J."/>
        </authorList>
    </citation>
    <scope>NUCLEOTIDE SEQUENCE [LARGE SCALE GENOMIC DNA]</scope>
    <source>
        <strain evidence="2 3">FXJ8.012</strain>
    </source>
</reference>
<dbReference type="RefSeq" id="WP_107060473.1">
    <property type="nucleotide sequence ID" value="NZ_BNEF01000003.1"/>
</dbReference>
<dbReference type="Proteomes" id="UP000758701">
    <property type="component" value="Unassembled WGS sequence"/>
</dbReference>
<organism evidence="2 3">
    <name type="scientific">Streptomyces olivaceus</name>
    <dbReference type="NCBI Taxonomy" id="47716"/>
    <lineage>
        <taxon>Bacteria</taxon>
        <taxon>Bacillati</taxon>
        <taxon>Actinomycetota</taxon>
        <taxon>Actinomycetes</taxon>
        <taxon>Kitasatosporales</taxon>
        <taxon>Streptomycetaceae</taxon>
        <taxon>Streptomyces</taxon>
    </lineage>
</organism>
<dbReference type="PROSITE" id="PS50987">
    <property type="entry name" value="HTH_ARSR_2"/>
    <property type="match status" value="1"/>
</dbReference>
<keyword evidence="3" id="KW-1185">Reference proteome</keyword>
<dbReference type="Gene3D" id="1.10.10.10">
    <property type="entry name" value="Winged helix-like DNA-binding domain superfamily/Winged helix DNA-binding domain"/>
    <property type="match status" value="1"/>
</dbReference>
<dbReference type="InterPro" id="IPR036388">
    <property type="entry name" value="WH-like_DNA-bd_sf"/>
</dbReference>
<dbReference type="EMBL" id="JAHSTP010000024">
    <property type="protein sequence ID" value="MBZ6156187.1"/>
    <property type="molecule type" value="Genomic_DNA"/>
</dbReference>
<dbReference type="GeneID" id="69758449"/>
<gene>
    <name evidence="2" type="ORF">KVH32_34250</name>
</gene>
<dbReference type="SUPFAM" id="SSF46785">
    <property type="entry name" value="Winged helix' DNA-binding domain"/>
    <property type="match status" value="1"/>
</dbReference>
<proteinExistence type="predicted"/>
<evidence type="ECO:0000313" key="3">
    <source>
        <dbReference type="Proteomes" id="UP000758701"/>
    </source>
</evidence>
<dbReference type="InterPro" id="IPR036390">
    <property type="entry name" value="WH_DNA-bd_sf"/>
</dbReference>
<evidence type="ECO:0000259" key="1">
    <source>
        <dbReference type="PROSITE" id="PS50987"/>
    </source>
</evidence>
<feature type="domain" description="HTH arsR-type" evidence="1">
    <location>
        <begin position="1"/>
        <end position="89"/>
    </location>
</feature>
<dbReference type="InterPro" id="IPR011991">
    <property type="entry name" value="ArsR-like_HTH"/>
</dbReference>
<accession>A0ABS7WE08</accession>
<dbReference type="CDD" id="cd00090">
    <property type="entry name" value="HTH_ARSR"/>
    <property type="match status" value="1"/>
</dbReference>
<dbReference type="SMART" id="SM00418">
    <property type="entry name" value="HTH_ARSR"/>
    <property type="match status" value="1"/>
</dbReference>
<evidence type="ECO:0000313" key="2">
    <source>
        <dbReference type="EMBL" id="MBZ6156187.1"/>
    </source>
</evidence>
<dbReference type="Pfam" id="PF01022">
    <property type="entry name" value="HTH_5"/>
    <property type="match status" value="1"/>
</dbReference>
<protein>
    <submittedName>
        <fullName evidence="2">Helix-turn-helix domain-containing protein</fullName>
    </submittedName>
</protein>
<dbReference type="InterPro" id="IPR001845">
    <property type="entry name" value="HTH_ArsR_DNA-bd_dom"/>
</dbReference>
<name>A0ABS7WE08_STROV</name>
<comment type="caution">
    <text evidence="2">The sequence shown here is derived from an EMBL/GenBank/DDBJ whole genome shotgun (WGS) entry which is preliminary data.</text>
</comment>
<dbReference type="PRINTS" id="PR00778">
    <property type="entry name" value="HTHARSR"/>
</dbReference>